<feature type="domain" description="Response regulatory" evidence="8">
    <location>
        <begin position="2"/>
        <end position="117"/>
    </location>
</feature>
<evidence type="ECO:0000256" key="4">
    <source>
        <dbReference type="ARBA" id="ARBA00023125"/>
    </source>
</evidence>
<keyword evidence="2" id="KW-0902">Two-component regulatory system</keyword>
<feature type="modified residue" description="4-aspartylphosphate" evidence="6">
    <location>
        <position position="51"/>
    </location>
</feature>
<evidence type="ECO:0000313" key="11">
    <source>
        <dbReference type="Proteomes" id="UP000053176"/>
    </source>
</evidence>
<dbReference type="PANTHER" id="PTHR48111:SF1">
    <property type="entry name" value="TWO-COMPONENT RESPONSE REGULATOR ORR33"/>
    <property type="match status" value="1"/>
</dbReference>
<dbReference type="OrthoDB" id="9802426at2"/>
<evidence type="ECO:0000256" key="3">
    <source>
        <dbReference type="ARBA" id="ARBA00023015"/>
    </source>
</evidence>
<dbReference type="GO" id="GO:0006355">
    <property type="term" value="P:regulation of DNA-templated transcription"/>
    <property type="evidence" value="ECO:0007669"/>
    <property type="project" value="InterPro"/>
</dbReference>
<dbReference type="InterPro" id="IPR001789">
    <property type="entry name" value="Sig_transdc_resp-reg_receiver"/>
</dbReference>
<sequence length="227" mass="24816">MRLLIVEDHPAMRDIIAGYFRDRGFAADAFARGEDALAATATTAYDALILDLGLPDMDGMDFLRRLRAETANSPPALIVTARDRIEDRIGGLDGGADDYIVKPFNLAELEARIRAVLRRPGVRREADYRYGDVSFDPASRTAHVGDKALELSRREASVLEELIRASGRIVVKDMLEDRLYGFEQQVSGNALEAAISRLRRKLADAGSAVGVDVSRGVGYRLKIGGAP</sequence>
<evidence type="ECO:0000259" key="8">
    <source>
        <dbReference type="PROSITE" id="PS50110"/>
    </source>
</evidence>
<keyword evidence="4 7" id="KW-0238">DNA-binding</keyword>
<accession>A0A101KRY7</accession>
<dbReference type="Proteomes" id="UP000053176">
    <property type="component" value="Unassembled WGS sequence"/>
</dbReference>
<dbReference type="PANTHER" id="PTHR48111">
    <property type="entry name" value="REGULATOR OF RPOS"/>
    <property type="match status" value="1"/>
</dbReference>
<proteinExistence type="predicted"/>
<dbReference type="GO" id="GO:0032993">
    <property type="term" value="C:protein-DNA complex"/>
    <property type="evidence" value="ECO:0007669"/>
    <property type="project" value="TreeGrafter"/>
</dbReference>
<dbReference type="Gene3D" id="6.10.250.690">
    <property type="match status" value="1"/>
</dbReference>
<dbReference type="GO" id="GO:0000976">
    <property type="term" value="F:transcription cis-regulatory region binding"/>
    <property type="evidence" value="ECO:0007669"/>
    <property type="project" value="TreeGrafter"/>
</dbReference>
<keyword evidence="1 6" id="KW-0597">Phosphoprotein</keyword>
<dbReference type="CDD" id="cd00383">
    <property type="entry name" value="trans_reg_C"/>
    <property type="match status" value="1"/>
</dbReference>
<feature type="DNA-binding region" description="OmpR/PhoB-type" evidence="7">
    <location>
        <begin position="125"/>
        <end position="223"/>
    </location>
</feature>
<dbReference type="InterPro" id="IPR036388">
    <property type="entry name" value="WH-like_DNA-bd_sf"/>
</dbReference>
<dbReference type="InterPro" id="IPR001867">
    <property type="entry name" value="OmpR/PhoB-type_DNA-bd"/>
</dbReference>
<evidence type="ECO:0000256" key="6">
    <source>
        <dbReference type="PROSITE-ProRule" id="PRU00169"/>
    </source>
</evidence>
<evidence type="ECO:0000256" key="5">
    <source>
        <dbReference type="ARBA" id="ARBA00023163"/>
    </source>
</evidence>
<keyword evidence="5" id="KW-0804">Transcription</keyword>
<dbReference type="SMART" id="SM00448">
    <property type="entry name" value="REC"/>
    <property type="match status" value="1"/>
</dbReference>
<dbReference type="PROSITE" id="PS51755">
    <property type="entry name" value="OMPR_PHOB"/>
    <property type="match status" value="1"/>
</dbReference>
<dbReference type="Pfam" id="PF00486">
    <property type="entry name" value="Trans_reg_C"/>
    <property type="match status" value="1"/>
</dbReference>
<evidence type="ECO:0000259" key="9">
    <source>
        <dbReference type="PROSITE" id="PS51755"/>
    </source>
</evidence>
<dbReference type="Gene3D" id="1.10.10.10">
    <property type="entry name" value="Winged helix-like DNA-binding domain superfamily/Winged helix DNA-binding domain"/>
    <property type="match status" value="1"/>
</dbReference>
<dbReference type="AlphaFoldDB" id="A0A101KRY7"/>
<dbReference type="InterPro" id="IPR039420">
    <property type="entry name" value="WalR-like"/>
</dbReference>
<evidence type="ECO:0000256" key="7">
    <source>
        <dbReference type="PROSITE-ProRule" id="PRU01091"/>
    </source>
</evidence>
<dbReference type="Gene3D" id="3.40.50.2300">
    <property type="match status" value="1"/>
</dbReference>
<gene>
    <name evidence="10" type="ORF">AU467_23730</name>
</gene>
<comment type="caution">
    <text evidence="10">The sequence shown here is derived from an EMBL/GenBank/DDBJ whole genome shotgun (WGS) entry which is preliminary data.</text>
</comment>
<dbReference type="SUPFAM" id="SSF52172">
    <property type="entry name" value="CheY-like"/>
    <property type="match status" value="1"/>
</dbReference>
<dbReference type="SMART" id="SM00862">
    <property type="entry name" value="Trans_reg_C"/>
    <property type="match status" value="1"/>
</dbReference>
<keyword evidence="3" id="KW-0805">Transcription regulation</keyword>
<dbReference type="InterPro" id="IPR011006">
    <property type="entry name" value="CheY-like_superfamily"/>
</dbReference>
<evidence type="ECO:0000256" key="2">
    <source>
        <dbReference type="ARBA" id="ARBA00023012"/>
    </source>
</evidence>
<dbReference type="Pfam" id="PF00072">
    <property type="entry name" value="Response_reg"/>
    <property type="match status" value="1"/>
</dbReference>
<dbReference type="GO" id="GO:0000156">
    <property type="term" value="F:phosphorelay response regulator activity"/>
    <property type="evidence" value="ECO:0007669"/>
    <property type="project" value="TreeGrafter"/>
</dbReference>
<dbReference type="GO" id="GO:0005829">
    <property type="term" value="C:cytosol"/>
    <property type="evidence" value="ECO:0007669"/>
    <property type="project" value="TreeGrafter"/>
</dbReference>
<reference evidence="10 11" key="1">
    <citation type="submission" date="2015-12" db="EMBL/GenBank/DDBJ databases">
        <title>Draft genome sequence of Mesorhizobium sp. UFLA 01-765, a multitolerant efficient symbiont and plant-growth promoting strain isolated from Zn-mining soil using Leucaena leucocephala as a trap plant.</title>
        <authorList>
            <person name="Rangel W.M."/>
            <person name="Thijs S."/>
            <person name="Longatti S.M."/>
            <person name="Moreira F.M."/>
            <person name="Weyens N."/>
            <person name="Vangronsveld J."/>
            <person name="Van Hamme J.D."/>
            <person name="Bottos E.M."/>
            <person name="Rineau F."/>
        </authorList>
    </citation>
    <scope>NUCLEOTIDE SEQUENCE [LARGE SCALE GENOMIC DNA]</scope>
    <source>
        <strain evidence="10 11">UFLA 01-765</strain>
    </source>
</reference>
<dbReference type="EMBL" id="LPWA01000111">
    <property type="protein sequence ID" value="KUM25873.1"/>
    <property type="molecule type" value="Genomic_DNA"/>
</dbReference>
<name>A0A101KRY7_RHILI</name>
<dbReference type="PROSITE" id="PS50110">
    <property type="entry name" value="RESPONSE_REGULATORY"/>
    <property type="match status" value="1"/>
</dbReference>
<evidence type="ECO:0000313" key="10">
    <source>
        <dbReference type="EMBL" id="KUM25873.1"/>
    </source>
</evidence>
<evidence type="ECO:0008006" key="12">
    <source>
        <dbReference type="Google" id="ProtNLM"/>
    </source>
</evidence>
<organism evidence="10 11">
    <name type="scientific">Rhizobium loti</name>
    <name type="common">Mesorhizobium loti</name>
    <dbReference type="NCBI Taxonomy" id="381"/>
    <lineage>
        <taxon>Bacteria</taxon>
        <taxon>Pseudomonadati</taxon>
        <taxon>Pseudomonadota</taxon>
        <taxon>Alphaproteobacteria</taxon>
        <taxon>Hyphomicrobiales</taxon>
        <taxon>Phyllobacteriaceae</taxon>
        <taxon>Mesorhizobium</taxon>
    </lineage>
</organism>
<protein>
    <recommendedName>
        <fullName evidence="12">DNA-binding response regulator</fullName>
    </recommendedName>
</protein>
<evidence type="ECO:0000256" key="1">
    <source>
        <dbReference type="ARBA" id="ARBA00022553"/>
    </source>
</evidence>
<feature type="domain" description="OmpR/PhoB-type" evidence="9">
    <location>
        <begin position="125"/>
        <end position="223"/>
    </location>
</feature>